<feature type="domain" description="ORC1/DEAH AAA+ ATPase" evidence="1">
    <location>
        <begin position="51"/>
        <end position="193"/>
    </location>
</feature>
<dbReference type="GO" id="GO:0016887">
    <property type="term" value="F:ATP hydrolysis activity"/>
    <property type="evidence" value="ECO:0007669"/>
    <property type="project" value="InterPro"/>
</dbReference>
<dbReference type="SUPFAM" id="SSF52540">
    <property type="entry name" value="P-loop containing nucleoside triphosphate hydrolases"/>
    <property type="match status" value="1"/>
</dbReference>
<dbReference type="RefSeq" id="WP_149774019.1">
    <property type="nucleotide sequence ID" value="NZ_FQVK01000001.1"/>
</dbReference>
<protein>
    <submittedName>
        <fullName evidence="2">AAA domain-containing protein</fullName>
    </submittedName>
</protein>
<dbReference type="Pfam" id="PF13401">
    <property type="entry name" value="AAA_22"/>
    <property type="match status" value="1"/>
</dbReference>
<evidence type="ECO:0000313" key="3">
    <source>
        <dbReference type="Proteomes" id="UP000325134"/>
    </source>
</evidence>
<evidence type="ECO:0000313" key="2">
    <source>
        <dbReference type="EMBL" id="SHE29209.1"/>
    </source>
</evidence>
<evidence type="ECO:0000259" key="1">
    <source>
        <dbReference type="Pfam" id="PF13401"/>
    </source>
</evidence>
<keyword evidence="3" id="KW-1185">Reference proteome</keyword>
<dbReference type="Gene3D" id="3.40.50.300">
    <property type="entry name" value="P-loop containing nucleotide triphosphate hydrolases"/>
    <property type="match status" value="1"/>
</dbReference>
<sequence length="321" mass="36204">MSEFIVPGIRSTAASTADRVFPLERATRLKTEFARVFSQHLGSLESGARFETECILVTGKSGSGKTREIAELLKRFNASGIPLPGGRPARFAECILSGTQSWKDLGRNTIRALGYPLHDKSRLTRNEIWERIVTEARLAGVVGIHYDEAQHIFRKKSELELFAILDSFKTLMKSHDWPLILIFSGVPELEDYLLLEPQLHRLVNRIEFEDVSLPEDYDTVHEIVGSYALQAGLEVDEAILTEDFYHRLATAGAFRWGLIIKLTIGAVGVARVARAVELQVGHFIDAWVSKTQANRAATPFTHRAYETMYRKDHPFLEALRQ</sequence>
<dbReference type="InterPro" id="IPR049945">
    <property type="entry name" value="AAA_22"/>
</dbReference>
<accession>A0A1M4SAJ7</accession>
<dbReference type="Proteomes" id="UP000325134">
    <property type="component" value="Unassembled WGS sequence"/>
</dbReference>
<name>A0A1M4SAJ7_9RHOB</name>
<dbReference type="OrthoDB" id="5288220at2"/>
<dbReference type="InterPro" id="IPR027417">
    <property type="entry name" value="P-loop_NTPase"/>
</dbReference>
<dbReference type="EMBL" id="FQVK01000001">
    <property type="protein sequence ID" value="SHE29209.1"/>
    <property type="molecule type" value="Genomic_DNA"/>
</dbReference>
<gene>
    <name evidence="2" type="ORF">SAMN05444279_1014</name>
</gene>
<dbReference type="AlphaFoldDB" id="A0A1M4SAJ7"/>
<proteinExistence type="predicted"/>
<organism evidence="2 3">
    <name type="scientific">Ruegeria intermedia</name>
    <dbReference type="NCBI Taxonomy" id="996115"/>
    <lineage>
        <taxon>Bacteria</taxon>
        <taxon>Pseudomonadati</taxon>
        <taxon>Pseudomonadota</taxon>
        <taxon>Alphaproteobacteria</taxon>
        <taxon>Rhodobacterales</taxon>
        <taxon>Roseobacteraceae</taxon>
        <taxon>Ruegeria</taxon>
    </lineage>
</organism>
<reference evidence="2 3" key="1">
    <citation type="submission" date="2016-11" db="EMBL/GenBank/DDBJ databases">
        <authorList>
            <person name="Varghese N."/>
            <person name="Submissions S."/>
        </authorList>
    </citation>
    <scope>NUCLEOTIDE SEQUENCE [LARGE SCALE GENOMIC DNA]</scope>
    <source>
        <strain evidence="2 3">DSM 29341</strain>
    </source>
</reference>